<dbReference type="STRING" id="225848.Sps_02378"/>
<dbReference type="InterPro" id="IPR012902">
    <property type="entry name" value="N_methyl_site"/>
</dbReference>
<dbReference type="KEGG" id="spsw:Sps_02378"/>
<feature type="transmembrane region" description="Helical" evidence="2">
    <location>
        <begin position="12"/>
        <end position="30"/>
    </location>
</feature>
<dbReference type="SUPFAM" id="SSF54523">
    <property type="entry name" value="Pili subunits"/>
    <property type="match status" value="1"/>
</dbReference>
<keyword evidence="4" id="KW-1185">Reference proteome</keyword>
<proteinExistence type="predicted"/>
<dbReference type="Pfam" id="PF16732">
    <property type="entry name" value="ComP_DUS"/>
    <property type="match status" value="1"/>
</dbReference>
<dbReference type="Pfam" id="PF07963">
    <property type="entry name" value="N_methyl"/>
    <property type="match status" value="1"/>
</dbReference>
<evidence type="ECO:0000313" key="4">
    <source>
        <dbReference type="Proteomes" id="UP000189545"/>
    </source>
</evidence>
<dbReference type="InterPro" id="IPR031982">
    <property type="entry name" value="PilE-like"/>
</dbReference>
<dbReference type="PRINTS" id="PR00813">
    <property type="entry name" value="BCTERIALGSPG"/>
</dbReference>
<keyword evidence="2" id="KW-0812">Transmembrane</keyword>
<keyword evidence="2" id="KW-1133">Transmembrane helix</keyword>
<dbReference type="GO" id="GO:0043683">
    <property type="term" value="P:type IV pilus assembly"/>
    <property type="evidence" value="ECO:0007669"/>
    <property type="project" value="InterPro"/>
</dbReference>
<dbReference type="AlphaFoldDB" id="A0A1S6HPV2"/>
<reference evidence="3 4" key="1">
    <citation type="submission" date="2016-03" db="EMBL/GenBank/DDBJ databases">
        <title>Complete genome sequence of Shewanella psychrophila WP2, a deep sea bacterium isolated from west Pacific sediment.</title>
        <authorList>
            <person name="Xu G."/>
            <person name="Jian H."/>
        </authorList>
    </citation>
    <scope>NUCLEOTIDE SEQUENCE [LARGE SCALE GENOMIC DNA]</scope>
    <source>
        <strain evidence="3 4">WP2</strain>
    </source>
</reference>
<keyword evidence="1" id="KW-0488">Methylation</keyword>
<dbReference type="NCBIfam" id="TIGR02532">
    <property type="entry name" value="IV_pilin_GFxxxE"/>
    <property type="match status" value="1"/>
</dbReference>
<dbReference type="InterPro" id="IPR000983">
    <property type="entry name" value="Bac_GSPG_pilin"/>
</dbReference>
<name>A0A1S6HPV2_9GAMM</name>
<keyword evidence="2" id="KW-0472">Membrane</keyword>
<sequence>MNKIKGFSLIELMIAVAIMGILAAVIYPTYTDFVAKGGRADGLAAVMRVANLQEQFYLDNRQYATDMNDLNLGADPYVTDNGLYSVDSTGTASFIVVATAQGKQASRDSACITIQINDIGEKSPAECWE</sequence>
<organism evidence="3 4">
    <name type="scientific">Shewanella psychrophila</name>
    <dbReference type="NCBI Taxonomy" id="225848"/>
    <lineage>
        <taxon>Bacteria</taxon>
        <taxon>Pseudomonadati</taxon>
        <taxon>Pseudomonadota</taxon>
        <taxon>Gammaproteobacteria</taxon>
        <taxon>Alteromonadales</taxon>
        <taxon>Shewanellaceae</taxon>
        <taxon>Shewanella</taxon>
    </lineage>
</organism>
<evidence type="ECO:0000313" key="3">
    <source>
        <dbReference type="EMBL" id="AQS37532.1"/>
    </source>
</evidence>
<protein>
    <submittedName>
        <fullName evidence="3">Prepilin-type N-terminal cleavage/methylation domain-containing protein</fullName>
    </submittedName>
</protein>
<evidence type="ECO:0000256" key="1">
    <source>
        <dbReference type="ARBA" id="ARBA00022481"/>
    </source>
</evidence>
<dbReference type="OrthoDB" id="5296638at2"/>
<gene>
    <name evidence="3" type="ORF">Sps_02378</name>
</gene>
<dbReference type="RefSeq" id="WP_077755655.1">
    <property type="nucleotide sequence ID" value="NZ_CP014782.1"/>
</dbReference>
<dbReference type="Gene3D" id="3.30.700.10">
    <property type="entry name" value="Glycoprotein, Type 4 Pilin"/>
    <property type="match status" value="1"/>
</dbReference>
<evidence type="ECO:0000256" key="2">
    <source>
        <dbReference type="SAM" id="Phobius"/>
    </source>
</evidence>
<dbReference type="GO" id="GO:0015628">
    <property type="term" value="P:protein secretion by the type II secretion system"/>
    <property type="evidence" value="ECO:0007669"/>
    <property type="project" value="InterPro"/>
</dbReference>
<dbReference type="InterPro" id="IPR045584">
    <property type="entry name" value="Pilin-like"/>
</dbReference>
<dbReference type="EMBL" id="CP014782">
    <property type="protein sequence ID" value="AQS37532.1"/>
    <property type="molecule type" value="Genomic_DNA"/>
</dbReference>
<dbReference type="PROSITE" id="PS00409">
    <property type="entry name" value="PROKAR_NTER_METHYL"/>
    <property type="match status" value="1"/>
</dbReference>
<dbReference type="Proteomes" id="UP000189545">
    <property type="component" value="Chromosome"/>
</dbReference>
<accession>A0A1S6HPV2</accession>
<dbReference type="GO" id="GO:0015627">
    <property type="term" value="C:type II protein secretion system complex"/>
    <property type="evidence" value="ECO:0007669"/>
    <property type="project" value="InterPro"/>
</dbReference>